<feature type="region of interest" description="Disordered" evidence="1">
    <location>
        <begin position="1"/>
        <end position="28"/>
    </location>
</feature>
<reference evidence="2 3" key="1">
    <citation type="submission" date="2023-12" db="EMBL/GenBank/DDBJ databases">
        <title>A high-quality genome assembly for Dillenia turbinata (Dilleniales).</title>
        <authorList>
            <person name="Chanderbali A."/>
        </authorList>
    </citation>
    <scope>NUCLEOTIDE SEQUENCE [LARGE SCALE GENOMIC DNA]</scope>
    <source>
        <strain evidence="2">LSX21</strain>
        <tissue evidence="2">Leaf</tissue>
    </source>
</reference>
<dbReference type="EMBL" id="JBAMMX010000003">
    <property type="protein sequence ID" value="KAK6943542.1"/>
    <property type="molecule type" value="Genomic_DNA"/>
</dbReference>
<evidence type="ECO:0000313" key="3">
    <source>
        <dbReference type="Proteomes" id="UP001370490"/>
    </source>
</evidence>
<dbReference type="AlphaFoldDB" id="A0AAN8WCU0"/>
<feature type="non-terminal residue" evidence="2">
    <location>
        <position position="1"/>
    </location>
</feature>
<evidence type="ECO:0000313" key="2">
    <source>
        <dbReference type="EMBL" id="KAK6943542.1"/>
    </source>
</evidence>
<accession>A0AAN8WCU0</accession>
<sequence length="101" mass="11219">ESLKQGLRKQVRDSEPKQHHGARGYLHPRWDSGYKKNLPLRVKQEMEGMCFILGGKVGLLRDEYKPGNHLQSRLNLGNVAASNAVTTWSGTCYATPLIGAS</sequence>
<proteinExistence type="predicted"/>
<comment type="caution">
    <text evidence="2">The sequence shown here is derived from an EMBL/GenBank/DDBJ whole genome shotgun (WGS) entry which is preliminary data.</text>
</comment>
<organism evidence="2 3">
    <name type="scientific">Dillenia turbinata</name>
    <dbReference type="NCBI Taxonomy" id="194707"/>
    <lineage>
        <taxon>Eukaryota</taxon>
        <taxon>Viridiplantae</taxon>
        <taxon>Streptophyta</taxon>
        <taxon>Embryophyta</taxon>
        <taxon>Tracheophyta</taxon>
        <taxon>Spermatophyta</taxon>
        <taxon>Magnoliopsida</taxon>
        <taxon>eudicotyledons</taxon>
        <taxon>Gunneridae</taxon>
        <taxon>Pentapetalae</taxon>
        <taxon>Dilleniales</taxon>
        <taxon>Dilleniaceae</taxon>
        <taxon>Dillenia</taxon>
    </lineage>
</organism>
<dbReference type="Proteomes" id="UP001370490">
    <property type="component" value="Unassembled WGS sequence"/>
</dbReference>
<protein>
    <submittedName>
        <fullName evidence="2">Uncharacterized protein</fullName>
    </submittedName>
</protein>
<name>A0AAN8WCU0_9MAGN</name>
<evidence type="ECO:0000256" key="1">
    <source>
        <dbReference type="SAM" id="MobiDB-lite"/>
    </source>
</evidence>
<gene>
    <name evidence="2" type="ORF">RJ641_024644</name>
</gene>
<keyword evidence="3" id="KW-1185">Reference proteome</keyword>